<organism evidence="6 7">
    <name type="scientific">Amycolatopsis cihanbeyliensis</name>
    <dbReference type="NCBI Taxonomy" id="1128664"/>
    <lineage>
        <taxon>Bacteria</taxon>
        <taxon>Bacillati</taxon>
        <taxon>Actinomycetota</taxon>
        <taxon>Actinomycetes</taxon>
        <taxon>Pseudonocardiales</taxon>
        <taxon>Pseudonocardiaceae</taxon>
        <taxon>Amycolatopsis</taxon>
    </lineage>
</organism>
<dbReference type="PANTHER" id="PTHR30055:SF234">
    <property type="entry name" value="HTH-TYPE TRANSCRIPTIONAL REGULATOR BETI"/>
    <property type="match status" value="1"/>
</dbReference>
<evidence type="ECO:0000313" key="7">
    <source>
        <dbReference type="Proteomes" id="UP000320876"/>
    </source>
</evidence>
<dbReference type="InterPro" id="IPR009057">
    <property type="entry name" value="Homeodomain-like_sf"/>
</dbReference>
<comment type="caution">
    <text evidence="6">The sequence shown here is derived from an EMBL/GenBank/DDBJ whole genome shotgun (WGS) entry which is preliminary data.</text>
</comment>
<dbReference type="GO" id="GO:0000976">
    <property type="term" value="F:transcription cis-regulatory region binding"/>
    <property type="evidence" value="ECO:0007669"/>
    <property type="project" value="TreeGrafter"/>
</dbReference>
<feature type="DNA-binding region" description="H-T-H motif" evidence="4">
    <location>
        <begin position="38"/>
        <end position="57"/>
    </location>
</feature>
<gene>
    <name evidence="6" type="ORF">FB471_3239</name>
</gene>
<dbReference type="RefSeq" id="WP_246076432.1">
    <property type="nucleotide sequence ID" value="NZ_VFML01000001.1"/>
</dbReference>
<dbReference type="Pfam" id="PF00440">
    <property type="entry name" value="TetR_N"/>
    <property type="match status" value="1"/>
</dbReference>
<dbReference type="GO" id="GO:0003700">
    <property type="term" value="F:DNA-binding transcription factor activity"/>
    <property type="evidence" value="ECO:0007669"/>
    <property type="project" value="TreeGrafter"/>
</dbReference>
<dbReference type="Gene3D" id="1.10.357.10">
    <property type="entry name" value="Tetracycline Repressor, domain 2"/>
    <property type="match status" value="1"/>
</dbReference>
<dbReference type="Proteomes" id="UP000320876">
    <property type="component" value="Unassembled WGS sequence"/>
</dbReference>
<keyword evidence="3" id="KW-0804">Transcription</keyword>
<protein>
    <submittedName>
        <fullName evidence="6">TetR family transcriptional regulator</fullName>
    </submittedName>
</protein>
<dbReference type="AlphaFoldDB" id="A0A542DK56"/>
<evidence type="ECO:0000313" key="6">
    <source>
        <dbReference type="EMBL" id="TQJ03477.1"/>
    </source>
</evidence>
<evidence type="ECO:0000256" key="4">
    <source>
        <dbReference type="PROSITE-ProRule" id="PRU00335"/>
    </source>
</evidence>
<keyword evidence="1" id="KW-0805">Transcription regulation</keyword>
<dbReference type="InterPro" id="IPR001647">
    <property type="entry name" value="HTH_TetR"/>
</dbReference>
<reference evidence="6 7" key="1">
    <citation type="submission" date="2019-06" db="EMBL/GenBank/DDBJ databases">
        <title>Sequencing the genomes of 1000 actinobacteria strains.</title>
        <authorList>
            <person name="Klenk H.-P."/>
        </authorList>
    </citation>
    <scope>NUCLEOTIDE SEQUENCE [LARGE SCALE GENOMIC DNA]</scope>
    <source>
        <strain evidence="6 7">DSM 45679</strain>
    </source>
</reference>
<evidence type="ECO:0000259" key="5">
    <source>
        <dbReference type="PROSITE" id="PS50977"/>
    </source>
</evidence>
<keyword evidence="2 4" id="KW-0238">DNA-binding</keyword>
<evidence type="ECO:0000256" key="2">
    <source>
        <dbReference type="ARBA" id="ARBA00023125"/>
    </source>
</evidence>
<sequence>MSVSHPEQAVAESPSRARTRRAILAAAVGVLSQNSAASLGDIAAAAGVGRTTVHRYFPERTDLMAALDRYAIAQIHLATERARLEEGTALEALRRLCQEYFELGELLTLLFNDVDVVERGTWDEDTDADGALLLLVERGHREGSIDPEMEPAWVQQLLWCTLYGAWQYVQLHGADKHRIMGLCLRSLEKALR</sequence>
<dbReference type="SUPFAM" id="SSF46689">
    <property type="entry name" value="Homeodomain-like"/>
    <property type="match status" value="1"/>
</dbReference>
<keyword evidence="7" id="KW-1185">Reference proteome</keyword>
<evidence type="ECO:0000256" key="1">
    <source>
        <dbReference type="ARBA" id="ARBA00023015"/>
    </source>
</evidence>
<dbReference type="InterPro" id="IPR050109">
    <property type="entry name" value="HTH-type_TetR-like_transc_reg"/>
</dbReference>
<accession>A0A542DK56</accession>
<evidence type="ECO:0000256" key="3">
    <source>
        <dbReference type="ARBA" id="ARBA00023163"/>
    </source>
</evidence>
<dbReference type="PROSITE" id="PS50977">
    <property type="entry name" value="HTH_TETR_2"/>
    <property type="match status" value="1"/>
</dbReference>
<dbReference type="PANTHER" id="PTHR30055">
    <property type="entry name" value="HTH-TYPE TRANSCRIPTIONAL REGULATOR RUTR"/>
    <property type="match status" value="1"/>
</dbReference>
<dbReference type="EMBL" id="VFML01000001">
    <property type="protein sequence ID" value="TQJ03477.1"/>
    <property type="molecule type" value="Genomic_DNA"/>
</dbReference>
<name>A0A542DK56_AMYCI</name>
<proteinExistence type="predicted"/>
<feature type="domain" description="HTH tetR-type" evidence="5">
    <location>
        <begin position="17"/>
        <end position="75"/>
    </location>
</feature>